<evidence type="ECO:0000256" key="1">
    <source>
        <dbReference type="ARBA" id="ARBA00010574"/>
    </source>
</evidence>
<evidence type="ECO:0000313" key="4">
    <source>
        <dbReference type="Proteomes" id="UP001491310"/>
    </source>
</evidence>
<comment type="caution">
    <text evidence="3">The sequence shown here is derived from an EMBL/GenBank/DDBJ whole genome shotgun (WGS) entry which is preliminary data.</text>
</comment>
<feature type="compositionally biased region" description="Low complexity" evidence="2">
    <location>
        <begin position="61"/>
        <end position="71"/>
    </location>
</feature>
<dbReference type="InterPro" id="IPR043519">
    <property type="entry name" value="NT_sf"/>
</dbReference>
<dbReference type="Proteomes" id="UP001491310">
    <property type="component" value="Unassembled WGS sequence"/>
</dbReference>
<dbReference type="SUPFAM" id="SSF81301">
    <property type="entry name" value="Nucleotidyltransferase"/>
    <property type="match status" value="1"/>
</dbReference>
<dbReference type="HAMAP" id="MF_01477">
    <property type="entry name" value="Iojap_RsfS"/>
    <property type="match status" value="1"/>
</dbReference>
<dbReference type="InterPro" id="IPR004394">
    <property type="entry name" value="Iojap/RsfS/C7orf30"/>
</dbReference>
<evidence type="ECO:0000313" key="3">
    <source>
        <dbReference type="EMBL" id="KAK9917473.1"/>
    </source>
</evidence>
<dbReference type="Pfam" id="PF02410">
    <property type="entry name" value="RsfS"/>
    <property type="match status" value="1"/>
</dbReference>
<feature type="compositionally biased region" description="Polar residues" evidence="2">
    <location>
        <begin position="1"/>
        <end position="13"/>
    </location>
</feature>
<evidence type="ECO:0000256" key="2">
    <source>
        <dbReference type="SAM" id="MobiDB-lite"/>
    </source>
</evidence>
<dbReference type="EMBL" id="JALJOT010000002">
    <property type="protein sequence ID" value="KAK9917473.1"/>
    <property type="molecule type" value="Genomic_DNA"/>
</dbReference>
<feature type="region of interest" description="Disordered" evidence="2">
    <location>
        <begin position="49"/>
        <end position="72"/>
    </location>
</feature>
<evidence type="ECO:0008006" key="5">
    <source>
        <dbReference type="Google" id="ProtNLM"/>
    </source>
</evidence>
<dbReference type="NCBIfam" id="TIGR00090">
    <property type="entry name" value="rsfS_iojap_ybeB"/>
    <property type="match status" value="1"/>
</dbReference>
<feature type="compositionally biased region" description="Basic and acidic residues" evidence="2">
    <location>
        <begin position="49"/>
        <end position="60"/>
    </location>
</feature>
<proteinExistence type="inferred from homology"/>
<protein>
    <recommendedName>
        <fullName evidence="5">DUF143-domain-containing protein</fullName>
    </recommendedName>
</protein>
<dbReference type="PANTHER" id="PTHR21043:SF2">
    <property type="entry name" value="PROTEIN IOJAP, CHLOROPLASTIC"/>
    <property type="match status" value="1"/>
</dbReference>
<gene>
    <name evidence="3" type="ORF">WJX75_004731</name>
</gene>
<sequence>MQGSRSQCAQSELVSAHSRNVRLHPSPFVPHKPSAGAVRSLENTLILRREQNSSEADERASTSSDATTSGTDGEELAVELAKIANDVKGEEISVLHVAPLVYWTSYLVLVTVNSRPQLQAVIARMERRAKELDRESSFVSRGRSAWEVLDFGDVVVHIFTPDQRDYYDLESFYGAAEEIPLPFLTEQRTSPDWASQLR</sequence>
<dbReference type="Gene3D" id="3.30.460.10">
    <property type="entry name" value="Beta Polymerase, domain 2"/>
    <property type="match status" value="1"/>
</dbReference>
<name>A0ABR2YZU9_9CHLO</name>
<reference evidence="3 4" key="1">
    <citation type="journal article" date="2024" name="Nat. Commun.">
        <title>Phylogenomics reveals the evolutionary origins of lichenization in chlorophyte algae.</title>
        <authorList>
            <person name="Puginier C."/>
            <person name="Libourel C."/>
            <person name="Otte J."/>
            <person name="Skaloud P."/>
            <person name="Haon M."/>
            <person name="Grisel S."/>
            <person name="Petersen M."/>
            <person name="Berrin J.G."/>
            <person name="Delaux P.M."/>
            <person name="Dal Grande F."/>
            <person name="Keller J."/>
        </authorList>
    </citation>
    <scope>NUCLEOTIDE SEQUENCE [LARGE SCALE GENOMIC DNA]</scope>
    <source>
        <strain evidence="3 4">SAG 216-7</strain>
    </source>
</reference>
<dbReference type="PANTHER" id="PTHR21043">
    <property type="entry name" value="IOJAP SUPERFAMILY ORTHOLOG"/>
    <property type="match status" value="1"/>
</dbReference>
<feature type="region of interest" description="Disordered" evidence="2">
    <location>
        <begin position="1"/>
        <end position="37"/>
    </location>
</feature>
<accession>A0ABR2YZU9</accession>
<comment type="similarity">
    <text evidence="1">Belongs to the Iojap/RsfS family.</text>
</comment>
<organism evidence="3 4">
    <name type="scientific">Coccomyxa subellipsoidea</name>
    <dbReference type="NCBI Taxonomy" id="248742"/>
    <lineage>
        <taxon>Eukaryota</taxon>
        <taxon>Viridiplantae</taxon>
        <taxon>Chlorophyta</taxon>
        <taxon>core chlorophytes</taxon>
        <taxon>Trebouxiophyceae</taxon>
        <taxon>Trebouxiophyceae incertae sedis</taxon>
        <taxon>Coccomyxaceae</taxon>
        <taxon>Coccomyxa</taxon>
    </lineage>
</organism>
<keyword evidence="4" id="KW-1185">Reference proteome</keyword>